<protein>
    <recommendedName>
        <fullName evidence="2">ASP external chaperone domain-containing protein</fullName>
    </recommendedName>
</protein>
<dbReference type="Pfam" id="PF18492">
    <property type="entry name" value="ORF_2_N"/>
    <property type="match status" value="1"/>
</dbReference>
<dbReference type="Proteomes" id="UP000018211">
    <property type="component" value="Unassembled WGS sequence"/>
</dbReference>
<evidence type="ECO:0000313" key="4">
    <source>
        <dbReference type="Proteomes" id="UP000018211"/>
    </source>
</evidence>
<organism evidence="3 4">
    <name type="scientific">Vibrio nigripulchritudo SOn1</name>
    <dbReference type="NCBI Taxonomy" id="1238450"/>
    <lineage>
        <taxon>Bacteria</taxon>
        <taxon>Pseudomonadati</taxon>
        <taxon>Pseudomonadota</taxon>
        <taxon>Gammaproteobacteria</taxon>
        <taxon>Vibrionales</taxon>
        <taxon>Vibrionaceae</taxon>
        <taxon>Vibrio</taxon>
    </lineage>
</organism>
<feature type="chain" id="PRO_5043539546" description="ASP external chaperone domain-containing protein" evidence="1">
    <location>
        <begin position="20"/>
        <end position="151"/>
    </location>
</feature>
<feature type="domain" description="ASP external chaperone" evidence="2">
    <location>
        <begin position="33"/>
        <end position="150"/>
    </location>
</feature>
<feature type="signal peptide" evidence="1">
    <location>
        <begin position="1"/>
        <end position="19"/>
    </location>
</feature>
<gene>
    <name evidence="3" type="ORF">VIBNISOn1_590013</name>
</gene>
<comment type="caution">
    <text evidence="3">The sequence shown here is derived from an EMBL/GenBank/DDBJ whole genome shotgun (WGS) entry which is preliminary data.</text>
</comment>
<dbReference type="RefSeq" id="WP_022613092.1">
    <property type="nucleotide sequence ID" value="NZ_LK391965.1"/>
</dbReference>
<accession>A0AAV2VVF0</accession>
<dbReference type="EMBL" id="CAOF01000152">
    <property type="protein sequence ID" value="CCO48671.1"/>
    <property type="molecule type" value="Genomic_DNA"/>
</dbReference>
<evidence type="ECO:0000259" key="2">
    <source>
        <dbReference type="Pfam" id="PF18492"/>
    </source>
</evidence>
<keyword evidence="1" id="KW-0732">Signal</keyword>
<proteinExistence type="predicted"/>
<name>A0AAV2VVF0_9VIBR</name>
<dbReference type="InterPro" id="IPR040536">
    <property type="entry name" value="ASPCH"/>
</dbReference>
<evidence type="ECO:0000313" key="3">
    <source>
        <dbReference type="EMBL" id="CCO48671.1"/>
    </source>
</evidence>
<dbReference type="AlphaFoldDB" id="A0AAV2VVF0"/>
<reference evidence="3 4" key="1">
    <citation type="journal article" date="2013" name="ISME J.">
        <title>Comparative genomics of pathogenic lineages of Vibrio nigripulchritudo identifies virulence-associated traits.</title>
        <authorList>
            <person name="Goudenege D."/>
            <person name="Labreuche Y."/>
            <person name="Krin E."/>
            <person name="Ansquer D."/>
            <person name="Mangenot S."/>
            <person name="Calteau A."/>
            <person name="Medigue C."/>
            <person name="Mazel D."/>
            <person name="Polz M.F."/>
            <person name="Le Roux F."/>
        </authorList>
    </citation>
    <scope>NUCLEOTIDE SEQUENCE [LARGE SCALE GENOMIC DNA]</scope>
    <source>
        <strain evidence="3 4">SOn1</strain>
    </source>
</reference>
<sequence length="151" mass="15972">MKFKAIVLASVLVSASAMANSDIKNEIGISAAPGEKVLINGQTFFKEKEESFSLLRFLGFDNPVEVYAGDALTNETGIETHKASGVILVRASQDQAKALAKEYGLEVVSQAGSISVLKASTSTELLNLASQLEAKGVTLQVELVNSAEQPE</sequence>
<evidence type="ECO:0000256" key="1">
    <source>
        <dbReference type="SAM" id="SignalP"/>
    </source>
</evidence>